<feature type="compositionally biased region" description="Basic and acidic residues" evidence="1">
    <location>
        <begin position="30"/>
        <end position="44"/>
    </location>
</feature>
<protein>
    <submittedName>
        <fullName evidence="2">Uncharacterized protein</fullName>
    </submittedName>
</protein>
<dbReference type="EMBL" id="JBJQOH010000008">
    <property type="protein sequence ID" value="KAL3677474.1"/>
    <property type="molecule type" value="Genomic_DNA"/>
</dbReference>
<name>A0ABD3GGA7_9MARC</name>
<sequence>MVAQEVGRFGALGVEASPPPPEGSTEDGSDQIHLHVGSQDDHGMDLNFVASSQAHTEGNVAGDFGPLSPSDSSDERIVHPSVRGEDPVPNRKTTSNSEKVHPPQVHPADHHRCRQGRLLKKVILGGKVVKIGELGKQNGFDWESPPSPVQRPTTPSPSDSERGPSNSLSDVAGRANSGKRKRNVNGSFAAVVDVVEKLGDSLVLVEEKRDLREAKRESRETEHMKFLQDHMTARAESDERQHQDIVGVFRTMAEVMMLMAQPR</sequence>
<organism evidence="2 3">
    <name type="scientific">Riccia sorocarpa</name>
    <dbReference type="NCBI Taxonomy" id="122646"/>
    <lineage>
        <taxon>Eukaryota</taxon>
        <taxon>Viridiplantae</taxon>
        <taxon>Streptophyta</taxon>
        <taxon>Embryophyta</taxon>
        <taxon>Marchantiophyta</taxon>
        <taxon>Marchantiopsida</taxon>
        <taxon>Marchantiidae</taxon>
        <taxon>Marchantiales</taxon>
        <taxon>Ricciaceae</taxon>
        <taxon>Riccia</taxon>
    </lineage>
</organism>
<accession>A0ABD3GGA7</accession>
<keyword evidence="3" id="KW-1185">Reference proteome</keyword>
<comment type="caution">
    <text evidence="2">The sequence shown here is derived from an EMBL/GenBank/DDBJ whole genome shotgun (WGS) entry which is preliminary data.</text>
</comment>
<proteinExistence type="predicted"/>
<evidence type="ECO:0000313" key="2">
    <source>
        <dbReference type="EMBL" id="KAL3677474.1"/>
    </source>
</evidence>
<dbReference type="AlphaFoldDB" id="A0ABD3GGA7"/>
<dbReference type="Proteomes" id="UP001633002">
    <property type="component" value="Unassembled WGS sequence"/>
</dbReference>
<evidence type="ECO:0000256" key="1">
    <source>
        <dbReference type="SAM" id="MobiDB-lite"/>
    </source>
</evidence>
<reference evidence="2 3" key="1">
    <citation type="submission" date="2024-09" db="EMBL/GenBank/DDBJ databases">
        <title>Chromosome-scale assembly of Riccia sorocarpa.</title>
        <authorList>
            <person name="Paukszto L."/>
        </authorList>
    </citation>
    <scope>NUCLEOTIDE SEQUENCE [LARGE SCALE GENOMIC DNA]</scope>
    <source>
        <strain evidence="2">LP-2024</strain>
        <tissue evidence="2">Aerial parts of the thallus</tissue>
    </source>
</reference>
<evidence type="ECO:0000313" key="3">
    <source>
        <dbReference type="Proteomes" id="UP001633002"/>
    </source>
</evidence>
<gene>
    <name evidence="2" type="ORF">R1sor_027422</name>
</gene>
<feature type="compositionally biased region" description="Basic and acidic residues" evidence="1">
    <location>
        <begin position="73"/>
        <end position="89"/>
    </location>
</feature>
<feature type="compositionally biased region" description="Polar residues" evidence="1">
    <location>
        <begin position="150"/>
        <end position="169"/>
    </location>
</feature>
<feature type="region of interest" description="Disordered" evidence="1">
    <location>
        <begin position="1"/>
        <end position="112"/>
    </location>
</feature>
<feature type="region of interest" description="Disordered" evidence="1">
    <location>
        <begin position="137"/>
        <end position="181"/>
    </location>
</feature>